<keyword evidence="5" id="KW-1185">Reference proteome</keyword>
<dbReference type="CDD" id="cd02138">
    <property type="entry name" value="TdsD-like"/>
    <property type="match status" value="1"/>
</dbReference>
<evidence type="ECO:0000313" key="5">
    <source>
        <dbReference type="Proteomes" id="UP001271792"/>
    </source>
</evidence>
<gene>
    <name evidence="4" type="ORF">SK571_15685</name>
</gene>
<dbReference type="Gene3D" id="3.40.109.10">
    <property type="entry name" value="NADH Oxidase"/>
    <property type="match status" value="1"/>
</dbReference>
<sequence>MATLESTVDKTASTVVPLHPLLARRWSSRAFDPDHEVTDEQLAALLEAARWAPSASNTQPWRFAVTRRGTAEHAAVLDTLAAGNQVWARAASALVVVAARTTGADGAAQPWAVYDAGQAVAHLSVQAQAEGLAVHQIGGFDRDRLIAVLAADDVVPLVVIAVGLRDEPARLAEPFAQRETAARVRLPVGDLLLPVRVRQEG</sequence>
<evidence type="ECO:0000313" key="4">
    <source>
        <dbReference type="EMBL" id="MDX8050829.1"/>
    </source>
</evidence>
<comment type="caution">
    <text evidence="4">The sequence shown here is derived from an EMBL/GenBank/DDBJ whole genome shotgun (WGS) entry which is preliminary data.</text>
</comment>
<name>A0ABU4TRB9_9PSEU</name>
<dbReference type="Pfam" id="PF00881">
    <property type="entry name" value="Nitroreductase"/>
    <property type="match status" value="2"/>
</dbReference>
<protein>
    <submittedName>
        <fullName evidence="4">Nitroreductase family protein</fullName>
    </submittedName>
</protein>
<dbReference type="PANTHER" id="PTHR43673:SF10">
    <property type="entry name" value="NADH DEHYDROGENASE_NAD(P)H NITROREDUCTASE XCC3605-RELATED"/>
    <property type="match status" value="1"/>
</dbReference>
<evidence type="ECO:0000256" key="2">
    <source>
        <dbReference type="ARBA" id="ARBA00023002"/>
    </source>
</evidence>
<organism evidence="4 5">
    <name type="scientific">Lentzea kristufekii</name>
    <dbReference type="NCBI Taxonomy" id="3095430"/>
    <lineage>
        <taxon>Bacteria</taxon>
        <taxon>Bacillati</taxon>
        <taxon>Actinomycetota</taxon>
        <taxon>Actinomycetes</taxon>
        <taxon>Pseudonocardiales</taxon>
        <taxon>Pseudonocardiaceae</taxon>
        <taxon>Lentzea</taxon>
    </lineage>
</organism>
<evidence type="ECO:0000256" key="1">
    <source>
        <dbReference type="ARBA" id="ARBA00007118"/>
    </source>
</evidence>
<feature type="domain" description="Nitroreductase" evidence="3">
    <location>
        <begin position="82"/>
        <end position="163"/>
    </location>
</feature>
<keyword evidence="2" id="KW-0560">Oxidoreductase</keyword>
<comment type="similarity">
    <text evidence="1">Belongs to the nitroreductase family.</text>
</comment>
<dbReference type="Proteomes" id="UP001271792">
    <property type="component" value="Unassembled WGS sequence"/>
</dbReference>
<dbReference type="InterPro" id="IPR000415">
    <property type="entry name" value="Nitroreductase-like"/>
</dbReference>
<dbReference type="RefSeq" id="WP_319984796.1">
    <property type="nucleotide sequence ID" value="NZ_JAXAVV010000006.1"/>
</dbReference>
<evidence type="ECO:0000259" key="3">
    <source>
        <dbReference type="Pfam" id="PF00881"/>
    </source>
</evidence>
<accession>A0ABU4TRB9</accession>
<feature type="domain" description="Nitroreductase" evidence="3">
    <location>
        <begin position="23"/>
        <end position="79"/>
    </location>
</feature>
<dbReference type="InterPro" id="IPR029479">
    <property type="entry name" value="Nitroreductase"/>
</dbReference>
<dbReference type="PANTHER" id="PTHR43673">
    <property type="entry name" value="NAD(P)H NITROREDUCTASE YDGI-RELATED"/>
    <property type="match status" value="1"/>
</dbReference>
<dbReference type="SUPFAM" id="SSF55469">
    <property type="entry name" value="FMN-dependent nitroreductase-like"/>
    <property type="match status" value="1"/>
</dbReference>
<dbReference type="EMBL" id="JAXAVV010000006">
    <property type="protein sequence ID" value="MDX8050829.1"/>
    <property type="molecule type" value="Genomic_DNA"/>
</dbReference>
<proteinExistence type="inferred from homology"/>
<reference evidence="4 5" key="1">
    <citation type="submission" date="2023-11" db="EMBL/GenBank/DDBJ databases">
        <title>Lentzea sokolovensis, sp. nov., Lentzea kristufkii, sp. nov., and Lentzea miocenensis, sp. nov., rare actinobacteria from Sokolov Coal Basin, Miocene lacustrine sediment, Czech Republic.</title>
        <authorList>
            <person name="Lara A."/>
            <person name="Kotroba L."/>
            <person name="Nouioui I."/>
            <person name="Neumann-Schaal M."/>
            <person name="Mast Y."/>
            <person name="Chronakova A."/>
        </authorList>
    </citation>
    <scope>NUCLEOTIDE SEQUENCE [LARGE SCALE GENOMIC DNA]</scope>
    <source>
        <strain evidence="4 5">BCCO 10_0798</strain>
    </source>
</reference>